<dbReference type="InterPro" id="IPR029062">
    <property type="entry name" value="Class_I_gatase-like"/>
</dbReference>
<feature type="non-terminal residue" evidence="1">
    <location>
        <position position="1"/>
    </location>
</feature>
<keyword evidence="1" id="KW-0645">Protease</keyword>
<name>A0A3B0UJL3_9ZZZZ</name>
<protein>
    <submittedName>
        <fullName evidence="1">Secreted protein containing N-terminal Zinc-dependent carboxypeptidase related domain</fullName>
    </submittedName>
</protein>
<keyword evidence="1" id="KW-0378">Hydrolase</keyword>
<accession>A0A3B0UJL3</accession>
<evidence type="ECO:0000313" key="1">
    <source>
        <dbReference type="EMBL" id="VAW29330.1"/>
    </source>
</evidence>
<sequence>TIIMVNGNYKNLKADKISNWVKEGGLIIATKSAGKWLSENNISTVNYVENKPDSTNQRPYELMDKYRGAQVIGGAIFETKADLSNPLFYGYKSSLIPVFRNSTIMIERSKNAYANPLMYTLNPLLSGYISAKNLEKLANTAAVQVDKTGRGTVITFTDNPNFRAFWYGTNRMFLNAIFFGREVRVK</sequence>
<dbReference type="EMBL" id="UOES01000549">
    <property type="protein sequence ID" value="VAW29330.1"/>
    <property type="molecule type" value="Genomic_DNA"/>
</dbReference>
<proteinExistence type="predicted"/>
<gene>
    <name evidence="1" type="ORF">MNBD_BACTEROID06-1192</name>
</gene>
<reference evidence="1" key="1">
    <citation type="submission" date="2018-06" db="EMBL/GenBank/DDBJ databases">
        <authorList>
            <person name="Zhirakovskaya E."/>
        </authorList>
    </citation>
    <scope>NUCLEOTIDE SEQUENCE</scope>
</reference>
<keyword evidence="1" id="KW-0121">Carboxypeptidase</keyword>
<dbReference type="AlphaFoldDB" id="A0A3B0UJL3"/>
<organism evidence="1">
    <name type="scientific">hydrothermal vent metagenome</name>
    <dbReference type="NCBI Taxonomy" id="652676"/>
    <lineage>
        <taxon>unclassified sequences</taxon>
        <taxon>metagenomes</taxon>
        <taxon>ecological metagenomes</taxon>
    </lineage>
</organism>
<dbReference type="SUPFAM" id="SSF52317">
    <property type="entry name" value="Class I glutamine amidotransferase-like"/>
    <property type="match status" value="1"/>
</dbReference>
<dbReference type="GO" id="GO:0004180">
    <property type="term" value="F:carboxypeptidase activity"/>
    <property type="evidence" value="ECO:0007669"/>
    <property type="project" value="UniProtKB-KW"/>
</dbReference>